<protein>
    <recommendedName>
        <fullName evidence="1">HMA domain-containing protein</fullName>
    </recommendedName>
</protein>
<dbReference type="AlphaFoldDB" id="A0A8H5ZU96"/>
<reference evidence="2 3" key="1">
    <citation type="submission" date="2019-04" db="EMBL/GenBank/DDBJ databases">
        <title>Aspergillus burnettii sp. nov., novel species from soil in southeast Queensland.</title>
        <authorList>
            <person name="Gilchrist C.L.M."/>
            <person name="Pitt J.I."/>
            <person name="Lange L."/>
            <person name="Lacey H.J."/>
            <person name="Vuong D."/>
            <person name="Midgley D.J."/>
            <person name="Greenfield P."/>
            <person name="Bradbury M."/>
            <person name="Lacey E."/>
            <person name="Busk P.K."/>
            <person name="Pilgaard B."/>
            <person name="Chooi Y.H."/>
            <person name="Piggott A.M."/>
        </authorList>
    </citation>
    <scope>NUCLEOTIDE SEQUENCE [LARGE SCALE GENOMIC DNA]</scope>
    <source>
        <strain evidence="2 3">FRR 5400</strain>
    </source>
</reference>
<dbReference type="InterPro" id="IPR006121">
    <property type="entry name" value="HMA_dom"/>
</dbReference>
<dbReference type="CDD" id="cd00371">
    <property type="entry name" value="HMA"/>
    <property type="match status" value="1"/>
</dbReference>
<gene>
    <name evidence="2" type="ORF">ETB97_009554</name>
</gene>
<dbReference type="InterPro" id="IPR036163">
    <property type="entry name" value="HMA_dom_sf"/>
</dbReference>
<dbReference type="Gene3D" id="3.30.70.100">
    <property type="match status" value="1"/>
</dbReference>
<evidence type="ECO:0000313" key="3">
    <source>
        <dbReference type="Proteomes" id="UP000541154"/>
    </source>
</evidence>
<evidence type="ECO:0000259" key="1">
    <source>
        <dbReference type="PROSITE" id="PS50846"/>
    </source>
</evidence>
<dbReference type="SUPFAM" id="SSF55008">
    <property type="entry name" value="HMA, heavy metal-associated domain"/>
    <property type="match status" value="1"/>
</dbReference>
<comment type="caution">
    <text evidence="2">The sequence shown here is derived from an EMBL/GenBank/DDBJ whole genome shotgun (WGS) entry which is preliminary data.</text>
</comment>
<feature type="domain" description="HMA" evidence="1">
    <location>
        <begin position="1"/>
        <end position="57"/>
    </location>
</feature>
<proteinExistence type="predicted"/>
<evidence type="ECO:0000313" key="2">
    <source>
        <dbReference type="EMBL" id="KAF5855265.1"/>
    </source>
</evidence>
<name>A0A8H5ZU96_PETAA</name>
<dbReference type="GO" id="GO:0046872">
    <property type="term" value="F:metal ion binding"/>
    <property type="evidence" value="ECO:0007669"/>
    <property type="project" value="InterPro"/>
</dbReference>
<dbReference type="Pfam" id="PF00403">
    <property type="entry name" value="HMA"/>
    <property type="match status" value="1"/>
</dbReference>
<dbReference type="PROSITE" id="PS50846">
    <property type="entry name" value="HMA_2"/>
    <property type="match status" value="1"/>
</dbReference>
<organism evidence="2 3">
    <name type="scientific">Petromyces alliaceus</name>
    <name type="common">Aspergillus alliaceus</name>
    <dbReference type="NCBI Taxonomy" id="209559"/>
    <lineage>
        <taxon>Eukaryota</taxon>
        <taxon>Fungi</taxon>
        <taxon>Dikarya</taxon>
        <taxon>Ascomycota</taxon>
        <taxon>Pezizomycotina</taxon>
        <taxon>Eurotiomycetes</taxon>
        <taxon>Eurotiomycetidae</taxon>
        <taxon>Eurotiales</taxon>
        <taxon>Aspergillaceae</taxon>
        <taxon>Aspergillus</taxon>
        <taxon>Aspergillus subgen. Circumdati</taxon>
    </lineage>
</organism>
<dbReference type="EMBL" id="SPNV01000466">
    <property type="protein sequence ID" value="KAF5855265.1"/>
    <property type="molecule type" value="Genomic_DNA"/>
</dbReference>
<sequence length="81" mass="8434">MGCSGCSDAIQEALGKLSGLKSLDISLEMQTVIIVAEPSLSYEAVLTAIHNKGKNVRSGEADGIPQAVRFNNGLLCEGELA</sequence>
<keyword evidence="3" id="KW-1185">Reference proteome</keyword>
<dbReference type="Proteomes" id="UP000541154">
    <property type="component" value="Unassembled WGS sequence"/>
</dbReference>
<accession>A0A8H5ZU96</accession>